<dbReference type="STRING" id="1330018.A0A167JKS1"/>
<dbReference type="Proteomes" id="UP000076738">
    <property type="component" value="Unassembled WGS sequence"/>
</dbReference>
<protein>
    <submittedName>
        <fullName evidence="3">Uncharacterized protein</fullName>
    </submittedName>
</protein>
<dbReference type="PANTHER" id="PTHR28062:SF1">
    <property type="entry name" value="TRANSMEMBRANE PROTEIN"/>
    <property type="match status" value="1"/>
</dbReference>
<evidence type="ECO:0000313" key="4">
    <source>
        <dbReference type="Proteomes" id="UP000076738"/>
    </source>
</evidence>
<keyword evidence="4" id="KW-1185">Reference proteome</keyword>
<gene>
    <name evidence="3" type="ORF">CALVIDRAFT_539856</name>
</gene>
<evidence type="ECO:0000256" key="1">
    <source>
        <dbReference type="SAM" id="MobiDB-lite"/>
    </source>
</evidence>
<feature type="region of interest" description="Disordered" evidence="1">
    <location>
        <begin position="76"/>
        <end position="106"/>
    </location>
</feature>
<evidence type="ECO:0000256" key="2">
    <source>
        <dbReference type="SAM" id="Phobius"/>
    </source>
</evidence>
<evidence type="ECO:0000313" key="3">
    <source>
        <dbReference type="EMBL" id="KZO93684.1"/>
    </source>
</evidence>
<dbReference type="Pfam" id="PF10173">
    <property type="entry name" value="Mit_KHE1"/>
    <property type="match status" value="1"/>
</dbReference>
<accession>A0A167JKS1</accession>
<dbReference type="OrthoDB" id="5562676at2759"/>
<sequence>MYIYLLALPITAPFALVPVIPNIPFFYCAWRAWSHYRAYRAATYLEQLLQSHTIVPTPSPLLDKLYRGFPSVPLTLSSRSSSPAPATASTTASPSASSSGTADPTPYILLTEPDVSTILSAFHLPEEGATELEIALAQARARVGLELKSLRAAEEVGAEGARRRPPGEGGEKVQEKEKVS</sequence>
<feature type="transmembrane region" description="Helical" evidence="2">
    <location>
        <begin position="6"/>
        <end position="30"/>
    </location>
</feature>
<dbReference type="GO" id="GO:0006813">
    <property type="term" value="P:potassium ion transport"/>
    <property type="evidence" value="ECO:0007669"/>
    <property type="project" value="TreeGrafter"/>
</dbReference>
<proteinExistence type="predicted"/>
<keyword evidence="2" id="KW-1133">Transmembrane helix</keyword>
<dbReference type="AlphaFoldDB" id="A0A167JKS1"/>
<dbReference type="GO" id="GO:0005743">
    <property type="term" value="C:mitochondrial inner membrane"/>
    <property type="evidence" value="ECO:0007669"/>
    <property type="project" value="TreeGrafter"/>
</dbReference>
<dbReference type="InterPro" id="IPR018786">
    <property type="entry name" value="Mit_KHE1"/>
</dbReference>
<keyword evidence="2" id="KW-0472">Membrane</keyword>
<organism evidence="3 4">
    <name type="scientific">Calocera viscosa (strain TUFC12733)</name>
    <dbReference type="NCBI Taxonomy" id="1330018"/>
    <lineage>
        <taxon>Eukaryota</taxon>
        <taxon>Fungi</taxon>
        <taxon>Dikarya</taxon>
        <taxon>Basidiomycota</taxon>
        <taxon>Agaricomycotina</taxon>
        <taxon>Dacrymycetes</taxon>
        <taxon>Dacrymycetales</taxon>
        <taxon>Dacrymycetaceae</taxon>
        <taxon>Calocera</taxon>
    </lineage>
</organism>
<keyword evidence="2" id="KW-0812">Transmembrane</keyword>
<dbReference type="PANTHER" id="PTHR28062">
    <property type="entry name" value="K+-H+ EXCHANGE-LIKE PROTEIN"/>
    <property type="match status" value="1"/>
</dbReference>
<dbReference type="EMBL" id="KV417300">
    <property type="protein sequence ID" value="KZO93684.1"/>
    <property type="molecule type" value="Genomic_DNA"/>
</dbReference>
<dbReference type="GO" id="GO:1902600">
    <property type="term" value="P:proton transmembrane transport"/>
    <property type="evidence" value="ECO:0007669"/>
    <property type="project" value="TreeGrafter"/>
</dbReference>
<name>A0A167JKS1_CALVF</name>
<reference evidence="3 4" key="1">
    <citation type="journal article" date="2016" name="Mol. Biol. Evol.">
        <title>Comparative Genomics of Early-Diverging Mushroom-Forming Fungi Provides Insights into the Origins of Lignocellulose Decay Capabilities.</title>
        <authorList>
            <person name="Nagy L.G."/>
            <person name="Riley R."/>
            <person name="Tritt A."/>
            <person name="Adam C."/>
            <person name="Daum C."/>
            <person name="Floudas D."/>
            <person name="Sun H."/>
            <person name="Yadav J.S."/>
            <person name="Pangilinan J."/>
            <person name="Larsson K.H."/>
            <person name="Matsuura K."/>
            <person name="Barry K."/>
            <person name="Labutti K."/>
            <person name="Kuo R."/>
            <person name="Ohm R.A."/>
            <person name="Bhattacharya S.S."/>
            <person name="Shirouzu T."/>
            <person name="Yoshinaga Y."/>
            <person name="Martin F.M."/>
            <person name="Grigoriev I.V."/>
            <person name="Hibbett D.S."/>
        </authorList>
    </citation>
    <scope>NUCLEOTIDE SEQUENCE [LARGE SCALE GENOMIC DNA]</scope>
    <source>
        <strain evidence="3 4">TUFC12733</strain>
    </source>
</reference>
<feature type="region of interest" description="Disordered" evidence="1">
    <location>
        <begin position="150"/>
        <end position="180"/>
    </location>
</feature>